<dbReference type="HOGENOM" id="CLU_1316185_0_0_1"/>
<protein>
    <submittedName>
        <fullName evidence="1">Uncharacterized protein</fullName>
    </submittedName>
</protein>
<dbReference type="EMBL" id="EQ962659">
    <property type="protein sequence ID" value="EED13300.1"/>
    <property type="molecule type" value="Genomic_DNA"/>
</dbReference>
<dbReference type="OrthoDB" id="2423195at2759"/>
<dbReference type="AlphaFoldDB" id="B8MRW6"/>
<dbReference type="InterPro" id="IPR027417">
    <property type="entry name" value="P-loop_NTPase"/>
</dbReference>
<dbReference type="RefSeq" id="XP_002487411.1">
    <property type="nucleotide sequence ID" value="XM_002487366.1"/>
</dbReference>
<reference evidence="2" key="1">
    <citation type="journal article" date="2015" name="Genome Announc.">
        <title>Genome sequence of the AIDS-associated pathogen Penicillium marneffei (ATCC18224) and its near taxonomic relative Talaromyces stipitatus (ATCC10500).</title>
        <authorList>
            <person name="Nierman W.C."/>
            <person name="Fedorova-Abrams N.D."/>
            <person name="Andrianopoulos A."/>
        </authorList>
    </citation>
    <scope>NUCLEOTIDE SEQUENCE [LARGE SCALE GENOMIC DNA]</scope>
    <source>
        <strain evidence="2">ATCC 10500 / CBS 375.48 / QM 6759 / NRRL 1006</strain>
    </source>
</reference>
<gene>
    <name evidence="1" type="ORF">TSTA_057890</name>
</gene>
<dbReference type="VEuPathDB" id="FungiDB:TSTA_057890"/>
<dbReference type="eggNOG" id="KOG0730">
    <property type="taxonomic scope" value="Eukaryota"/>
</dbReference>
<dbReference type="Gene3D" id="1.10.8.60">
    <property type="match status" value="1"/>
</dbReference>
<evidence type="ECO:0000313" key="2">
    <source>
        <dbReference type="Proteomes" id="UP000001745"/>
    </source>
</evidence>
<organism evidence="1 2">
    <name type="scientific">Talaromyces stipitatus (strain ATCC 10500 / CBS 375.48 / QM 6759 / NRRL 1006)</name>
    <name type="common">Penicillium stipitatum</name>
    <dbReference type="NCBI Taxonomy" id="441959"/>
    <lineage>
        <taxon>Eukaryota</taxon>
        <taxon>Fungi</taxon>
        <taxon>Dikarya</taxon>
        <taxon>Ascomycota</taxon>
        <taxon>Pezizomycotina</taxon>
        <taxon>Eurotiomycetes</taxon>
        <taxon>Eurotiomycetidae</taxon>
        <taxon>Eurotiales</taxon>
        <taxon>Trichocomaceae</taxon>
        <taxon>Talaromyces</taxon>
        <taxon>Talaromyces sect. Talaromyces</taxon>
    </lineage>
</organism>
<dbReference type="Gene3D" id="3.40.50.300">
    <property type="entry name" value="P-loop containing nucleotide triphosphate hydrolases"/>
    <property type="match status" value="1"/>
</dbReference>
<sequence length="209" mass="23501">MVSLFKQDYLRELNETKPRNLPLNQLFVGNPGKGKTTAPALYGRILVDLGLLSKGDGKLFYYLGLDCGACGAVNVTDEPFTSISGGKPVRFEDFSFARLEQILLWKISQQETACSSDAIQVAKDMLERALTRPNFGNASEVERCLSIAKLNYEKRQYKAVGCEDASQDEEFLPEDFDLEHKHRHINCHELLAEKLDDQIIEPISSFHVS</sequence>
<evidence type="ECO:0000313" key="1">
    <source>
        <dbReference type="EMBL" id="EED13300.1"/>
    </source>
</evidence>
<dbReference type="InParanoid" id="B8MRW6"/>
<accession>B8MRW6</accession>
<keyword evidence="2" id="KW-1185">Reference proteome</keyword>
<dbReference type="Proteomes" id="UP000001745">
    <property type="component" value="Unassembled WGS sequence"/>
</dbReference>
<name>B8MRW6_TALSN</name>
<proteinExistence type="predicted"/>
<dbReference type="PhylomeDB" id="B8MRW6"/>
<dbReference type="STRING" id="441959.B8MRW6"/>
<dbReference type="GeneID" id="8108925"/>